<organism evidence="4 5">
    <name type="scientific">Rhizophlyctis rosea</name>
    <dbReference type="NCBI Taxonomy" id="64517"/>
    <lineage>
        <taxon>Eukaryota</taxon>
        <taxon>Fungi</taxon>
        <taxon>Fungi incertae sedis</taxon>
        <taxon>Chytridiomycota</taxon>
        <taxon>Chytridiomycota incertae sedis</taxon>
        <taxon>Chytridiomycetes</taxon>
        <taxon>Rhizophlyctidales</taxon>
        <taxon>Rhizophlyctidaceae</taxon>
        <taxon>Rhizophlyctis</taxon>
    </lineage>
</organism>
<evidence type="ECO:0000256" key="2">
    <source>
        <dbReference type="SAM" id="MobiDB-lite"/>
    </source>
</evidence>
<feature type="compositionally biased region" description="Low complexity" evidence="2">
    <location>
        <begin position="168"/>
        <end position="183"/>
    </location>
</feature>
<dbReference type="PANTHER" id="PTHR22545:SF0">
    <property type="entry name" value="CENTROSOMAL PROTEIN OF 95 KDA"/>
    <property type="match status" value="1"/>
</dbReference>
<feature type="domain" description="DUF5745" evidence="3">
    <location>
        <begin position="47"/>
        <end position="107"/>
    </location>
</feature>
<proteinExistence type="predicted"/>
<dbReference type="Pfam" id="PF19016">
    <property type="entry name" value="DUF5745"/>
    <property type="match status" value="1"/>
</dbReference>
<sequence>MKVTAAIGTINRLLTQIHVPITLKSLTDCVPSLWVALFEGLFKTRIPGIIRSGDTSSKGTRIHNTQLVLNELGGTVLEMELVHISAEALVDGDVGQILDMVDIFGEIGVALSRGEGGGVSEEVRNDGHVEVNQGGPSNEQNRRRSPGPQHSEPFIDGSYSFQPTEALRQSSPQPGRPSSSYQYDNFDIDPFSWEAAAHLSSMEDVPPPPSSPTTTSSKRRRKAGSTTTATSEVKDDIGEFLANRARQRSKGKGGVEADSSSVVNDDNDSGTPIGTRKRLRFEMEDHKTPPVLRVLPTDTPHTKALKIKRARIIQEIDEIDRNRPNRRPTRSALSPHLSPRTRGSPYHLAYKAHLKARARSGGEWTVRSSLDGREISGRGAPSDGDADRETEFGSHADHYDDAAIGSRSSVHLGKRKKSIPEANLDELERITKEVLPGVDVPRTVKERTHNELVGSWRRALDDRVWRSTVEQQRRKVTAHDPKPLQQLQKEVNESMRLNRRKQESEARQAVKTDLAERQRRISRLENQRKLAEEEVQRVLTKRRLRDEQLVHQMYKGFVSEQRKAIIEERRLQKEDKKRKREAERVREEAEENFYRSQVGMLEERLEKVRRDERIARKARDEELRKIDAERKRDAKVQIRRFKDKLEVDAGDMVFRERDVERAREGLRFVAARRR</sequence>
<feature type="region of interest" description="Disordered" evidence="2">
    <location>
        <begin position="199"/>
        <end position="275"/>
    </location>
</feature>
<feature type="region of interest" description="Disordered" evidence="2">
    <location>
        <begin position="318"/>
        <end position="344"/>
    </location>
</feature>
<dbReference type="GO" id="GO:0000922">
    <property type="term" value="C:spindle pole"/>
    <property type="evidence" value="ECO:0007669"/>
    <property type="project" value="InterPro"/>
</dbReference>
<keyword evidence="1" id="KW-0175">Coiled coil</keyword>
<comment type="caution">
    <text evidence="4">The sequence shown here is derived from an EMBL/GenBank/DDBJ whole genome shotgun (WGS) entry which is preliminary data.</text>
</comment>
<name>A0AAD5S6M3_9FUNG</name>
<feature type="region of interest" description="Disordered" evidence="2">
    <location>
        <begin position="372"/>
        <end position="392"/>
    </location>
</feature>
<reference evidence="4" key="1">
    <citation type="submission" date="2020-05" db="EMBL/GenBank/DDBJ databases">
        <title>Phylogenomic resolution of chytrid fungi.</title>
        <authorList>
            <person name="Stajich J.E."/>
            <person name="Amses K."/>
            <person name="Simmons R."/>
            <person name="Seto K."/>
            <person name="Myers J."/>
            <person name="Bonds A."/>
            <person name="Quandt C.A."/>
            <person name="Barry K."/>
            <person name="Liu P."/>
            <person name="Grigoriev I."/>
            <person name="Longcore J.E."/>
            <person name="James T.Y."/>
        </authorList>
    </citation>
    <scope>NUCLEOTIDE SEQUENCE</scope>
    <source>
        <strain evidence="4">JEL0318</strain>
    </source>
</reference>
<accession>A0AAD5S6M3</accession>
<feature type="coiled-coil region" evidence="1">
    <location>
        <begin position="484"/>
        <end position="541"/>
    </location>
</feature>
<evidence type="ECO:0000259" key="3">
    <source>
        <dbReference type="Pfam" id="PF19016"/>
    </source>
</evidence>
<feature type="region of interest" description="Disordered" evidence="2">
    <location>
        <begin position="115"/>
        <end position="185"/>
    </location>
</feature>
<evidence type="ECO:0000313" key="5">
    <source>
        <dbReference type="Proteomes" id="UP001212841"/>
    </source>
</evidence>
<evidence type="ECO:0000313" key="4">
    <source>
        <dbReference type="EMBL" id="KAJ3042596.1"/>
    </source>
</evidence>
<dbReference type="PANTHER" id="PTHR22545">
    <property type="entry name" value="CENTROSOMAL PROTEIN OF 95 KDA"/>
    <property type="match status" value="1"/>
</dbReference>
<keyword evidence="5" id="KW-1185">Reference proteome</keyword>
<gene>
    <name evidence="4" type="primary">CEP95</name>
    <name evidence="4" type="ORF">HK097_001995</name>
</gene>
<evidence type="ECO:0000256" key="1">
    <source>
        <dbReference type="SAM" id="Coils"/>
    </source>
</evidence>
<dbReference type="AlphaFoldDB" id="A0AAD5S6M3"/>
<dbReference type="EMBL" id="JADGJD010001411">
    <property type="protein sequence ID" value="KAJ3042596.1"/>
    <property type="molecule type" value="Genomic_DNA"/>
</dbReference>
<dbReference type="InterPro" id="IPR044039">
    <property type="entry name" value="DUF5745"/>
</dbReference>
<dbReference type="InterPro" id="IPR026619">
    <property type="entry name" value="CEP95"/>
</dbReference>
<protein>
    <submittedName>
        <fullName evidence="4">Centrosomal protein of 95 kDa</fullName>
    </submittedName>
</protein>
<dbReference type="Proteomes" id="UP001212841">
    <property type="component" value="Unassembled WGS sequence"/>
</dbReference>